<reference evidence="3" key="1">
    <citation type="submission" date="2016-10" db="EMBL/GenBank/DDBJ databases">
        <authorList>
            <person name="Varghese N."/>
            <person name="Submissions S."/>
        </authorList>
    </citation>
    <scope>NUCLEOTIDE SEQUENCE [LARGE SCALE GENOMIC DNA]</scope>
    <source>
        <strain evidence="3">Gh-48</strain>
    </source>
</reference>
<dbReference type="STRING" id="551995.SAMN05192574_104262"/>
<organism evidence="2 3">
    <name type="scientific">Mucilaginibacter gossypiicola</name>
    <dbReference type="NCBI Taxonomy" id="551995"/>
    <lineage>
        <taxon>Bacteria</taxon>
        <taxon>Pseudomonadati</taxon>
        <taxon>Bacteroidota</taxon>
        <taxon>Sphingobacteriia</taxon>
        <taxon>Sphingobacteriales</taxon>
        <taxon>Sphingobacteriaceae</taxon>
        <taxon>Mucilaginibacter</taxon>
    </lineage>
</organism>
<accession>A0A1H8JQ47</accession>
<evidence type="ECO:0000313" key="2">
    <source>
        <dbReference type="EMBL" id="SEN82318.1"/>
    </source>
</evidence>
<dbReference type="RefSeq" id="WP_091211356.1">
    <property type="nucleotide sequence ID" value="NZ_FOCL01000004.1"/>
</dbReference>
<evidence type="ECO:0000313" key="3">
    <source>
        <dbReference type="Proteomes" id="UP000198942"/>
    </source>
</evidence>
<sequence length="62" mass="6697">METTDKTAVMNNDDSDLHNDELGENTGDDTIIAEIVHLKPDEKDISKMPSSNKGQGPAGENL</sequence>
<feature type="region of interest" description="Disordered" evidence="1">
    <location>
        <begin position="1"/>
        <end position="62"/>
    </location>
</feature>
<protein>
    <submittedName>
        <fullName evidence="2">Uncharacterized protein</fullName>
    </submittedName>
</protein>
<feature type="compositionally biased region" description="Basic and acidic residues" evidence="1">
    <location>
        <begin position="36"/>
        <end position="46"/>
    </location>
</feature>
<gene>
    <name evidence="2" type="ORF">SAMN05192574_104262</name>
</gene>
<evidence type="ECO:0000256" key="1">
    <source>
        <dbReference type="SAM" id="MobiDB-lite"/>
    </source>
</evidence>
<dbReference type="EMBL" id="FOCL01000004">
    <property type="protein sequence ID" value="SEN82318.1"/>
    <property type="molecule type" value="Genomic_DNA"/>
</dbReference>
<dbReference type="AlphaFoldDB" id="A0A1H8JQ47"/>
<proteinExistence type="predicted"/>
<dbReference type="OrthoDB" id="798390at2"/>
<keyword evidence="3" id="KW-1185">Reference proteome</keyword>
<dbReference type="Proteomes" id="UP000198942">
    <property type="component" value="Unassembled WGS sequence"/>
</dbReference>
<name>A0A1H8JQ47_9SPHI</name>